<dbReference type="EnsemblMetazoa" id="CapteT197284">
    <property type="protein sequence ID" value="CapteP197284"/>
    <property type="gene ID" value="CapteG197284"/>
</dbReference>
<dbReference type="SUPFAM" id="SSF81321">
    <property type="entry name" value="Family A G protein-coupled receptor-like"/>
    <property type="match status" value="1"/>
</dbReference>
<dbReference type="Pfam" id="PF00001">
    <property type="entry name" value="7tm_1"/>
    <property type="match status" value="1"/>
</dbReference>
<evidence type="ECO:0000313" key="8">
    <source>
        <dbReference type="EnsemblMetazoa" id="CapteP197284"/>
    </source>
</evidence>
<dbReference type="PROSITE" id="PS50262">
    <property type="entry name" value="G_PROTEIN_RECEP_F1_2"/>
    <property type="match status" value="1"/>
</dbReference>
<name>R7U1M4_CAPTE</name>
<proteinExistence type="predicted"/>
<dbReference type="Proteomes" id="UP000014760">
    <property type="component" value="Unassembled WGS sequence"/>
</dbReference>
<evidence type="ECO:0000313" key="7">
    <source>
        <dbReference type="EMBL" id="ELT99767.1"/>
    </source>
</evidence>
<dbReference type="OMA" id="CIIRIPV"/>
<dbReference type="AlphaFoldDB" id="R7U1M4"/>
<feature type="domain" description="G-protein coupled receptors family 1 profile" evidence="6">
    <location>
        <begin position="44"/>
        <end position="312"/>
    </location>
</feature>
<feature type="transmembrane region" description="Helical" evidence="5">
    <location>
        <begin position="27"/>
        <end position="52"/>
    </location>
</feature>
<feature type="transmembrane region" description="Helical" evidence="5">
    <location>
        <begin position="64"/>
        <end position="89"/>
    </location>
</feature>
<keyword evidence="2 5" id="KW-0812">Transmembrane</keyword>
<evidence type="ECO:0000313" key="9">
    <source>
        <dbReference type="Proteomes" id="UP000014760"/>
    </source>
</evidence>
<dbReference type="OrthoDB" id="10011262at2759"/>
<dbReference type="PANTHER" id="PTHR46641">
    <property type="entry name" value="FMRFAMIDE RECEPTOR-RELATED"/>
    <property type="match status" value="1"/>
</dbReference>
<protein>
    <recommendedName>
        <fullName evidence="6">G-protein coupled receptors family 1 profile domain-containing protein</fullName>
    </recommendedName>
</protein>
<dbReference type="InterPro" id="IPR017452">
    <property type="entry name" value="GPCR_Rhodpsn_7TM"/>
</dbReference>
<feature type="transmembrane region" description="Helical" evidence="5">
    <location>
        <begin position="109"/>
        <end position="130"/>
    </location>
</feature>
<keyword evidence="4 5" id="KW-0472">Membrane</keyword>
<feature type="transmembrane region" description="Helical" evidence="5">
    <location>
        <begin position="207"/>
        <end position="230"/>
    </location>
</feature>
<keyword evidence="3 5" id="KW-1133">Transmembrane helix</keyword>
<dbReference type="GO" id="GO:0004930">
    <property type="term" value="F:G protein-coupled receptor activity"/>
    <property type="evidence" value="ECO:0007669"/>
    <property type="project" value="InterPro"/>
</dbReference>
<dbReference type="STRING" id="283909.R7U1M4"/>
<feature type="transmembrane region" description="Helical" evidence="5">
    <location>
        <begin position="291"/>
        <end position="314"/>
    </location>
</feature>
<keyword evidence="9" id="KW-1185">Reference proteome</keyword>
<dbReference type="PANTHER" id="PTHR46641:SF2">
    <property type="entry name" value="FMRFAMIDE RECEPTOR"/>
    <property type="match status" value="1"/>
</dbReference>
<dbReference type="EMBL" id="KB306507">
    <property type="protein sequence ID" value="ELT99767.1"/>
    <property type="molecule type" value="Genomic_DNA"/>
</dbReference>
<dbReference type="InterPro" id="IPR052954">
    <property type="entry name" value="GPCR-Ligand_Int"/>
</dbReference>
<reference evidence="8" key="3">
    <citation type="submission" date="2015-06" db="UniProtKB">
        <authorList>
            <consortium name="EnsemblMetazoa"/>
        </authorList>
    </citation>
    <scope>IDENTIFICATION</scope>
</reference>
<evidence type="ECO:0000256" key="3">
    <source>
        <dbReference type="ARBA" id="ARBA00022989"/>
    </source>
</evidence>
<dbReference type="Gene3D" id="1.20.1070.10">
    <property type="entry name" value="Rhodopsin 7-helix transmembrane proteins"/>
    <property type="match status" value="1"/>
</dbReference>
<evidence type="ECO:0000256" key="2">
    <source>
        <dbReference type="ARBA" id="ARBA00022692"/>
    </source>
</evidence>
<evidence type="ECO:0000256" key="1">
    <source>
        <dbReference type="ARBA" id="ARBA00004370"/>
    </source>
</evidence>
<dbReference type="CDD" id="cd14978">
    <property type="entry name" value="7tmA_FMRFamide_R-like"/>
    <property type="match status" value="1"/>
</dbReference>
<gene>
    <name evidence="7" type="ORF">CAPTEDRAFT_197284</name>
</gene>
<feature type="transmembrane region" description="Helical" evidence="5">
    <location>
        <begin position="151"/>
        <end position="168"/>
    </location>
</feature>
<evidence type="ECO:0000256" key="5">
    <source>
        <dbReference type="SAM" id="Phobius"/>
    </source>
</evidence>
<dbReference type="EMBL" id="AMQN01009884">
    <property type="status" value="NOT_ANNOTATED_CDS"/>
    <property type="molecule type" value="Genomic_DNA"/>
</dbReference>
<organism evidence="7">
    <name type="scientific">Capitella teleta</name>
    <name type="common">Polychaete worm</name>
    <dbReference type="NCBI Taxonomy" id="283909"/>
    <lineage>
        <taxon>Eukaryota</taxon>
        <taxon>Metazoa</taxon>
        <taxon>Spiralia</taxon>
        <taxon>Lophotrochozoa</taxon>
        <taxon>Annelida</taxon>
        <taxon>Polychaeta</taxon>
        <taxon>Sedentaria</taxon>
        <taxon>Scolecida</taxon>
        <taxon>Capitellidae</taxon>
        <taxon>Capitella</taxon>
    </lineage>
</organism>
<dbReference type="HOGENOM" id="CLU_009579_24_7_1"/>
<evidence type="ECO:0000256" key="4">
    <source>
        <dbReference type="ARBA" id="ARBA00023136"/>
    </source>
</evidence>
<dbReference type="PRINTS" id="PR00237">
    <property type="entry name" value="GPCRRHODOPSN"/>
</dbReference>
<sequence>MDCLNVSKNESVKSKYDITNECATFDFIIYTVIVGCLCIFGLVGNALSFIILWRDSTKTGATSFILRALAVADSLVLLATIPLYVIPFIYPAVGAFKSFYDVYPNIVPFLWPVYLIPYTATILLTVLVSMNRYFAVCRPLSSSTMCGLPQVTRHVTWITVFSVVYNIPRFFEYEKKLTCEGYNQTKEVFEVSEFGNNKMYRIIYANVLYFVILLGGPLLCLAFLNVKLIFALKQRQQKRADMGKGGFQQDLTLVLVAVIFTFMFCQTPTFVDHILWTFVSEATPECGNWHYYYTAIGDMFSIVNSSTNFVIYVLTSRKFRQGLLVTFCCQHDPNNGSPEPQTRLTNHNDHRVASEPLMRKQETMALVSKNGTTTQAARTDK</sequence>
<comment type="subcellular location">
    <subcellularLocation>
        <location evidence="1">Membrane</location>
    </subcellularLocation>
</comment>
<reference evidence="9" key="1">
    <citation type="submission" date="2012-12" db="EMBL/GenBank/DDBJ databases">
        <authorList>
            <person name="Hellsten U."/>
            <person name="Grimwood J."/>
            <person name="Chapman J.A."/>
            <person name="Shapiro H."/>
            <person name="Aerts A."/>
            <person name="Otillar R.P."/>
            <person name="Terry A.Y."/>
            <person name="Boore J.L."/>
            <person name="Simakov O."/>
            <person name="Marletaz F."/>
            <person name="Cho S.-J."/>
            <person name="Edsinger-Gonzales E."/>
            <person name="Havlak P."/>
            <person name="Kuo D.-H."/>
            <person name="Larsson T."/>
            <person name="Lv J."/>
            <person name="Arendt D."/>
            <person name="Savage R."/>
            <person name="Osoegawa K."/>
            <person name="de Jong P."/>
            <person name="Lindberg D.R."/>
            <person name="Seaver E.C."/>
            <person name="Weisblat D.A."/>
            <person name="Putnam N.H."/>
            <person name="Grigoriev I.V."/>
            <person name="Rokhsar D.S."/>
        </authorList>
    </citation>
    <scope>NUCLEOTIDE SEQUENCE</scope>
    <source>
        <strain evidence="9">I ESC-2004</strain>
    </source>
</reference>
<dbReference type="GO" id="GO:0016020">
    <property type="term" value="C:membrane"/>
    <property type="evidence" value="ECO:0007669"/>
    <property type="project" value="UniProtKB-SubCell"/>
</dbReference>
<reference evidence="7 9" key="2">
    <citation type="journal article" date="2013" name="Nature">
        <title>Insights into bilaterian evolution from three spiralian genomes.</title>
        <authorList>
            <person name="Simakov O."/>
            <person name="Marletaz F."/>
            <person name="Cho S.J."/>
            <person name="Edsinger-Gonzales E."/>
            <person name="Havlak P."/>
            <person name="Hellsten U."/>
            <person name="Kuo D.H."/>
            <person name="Larsson T."/>
            <person name="Lv J."/>
            <person name="Arendt D."/>
            <person name="Savage R."/>
            <person name="Osoegawa K."/>
            <person name="de Jong P."/>
            <person name="Grimwood J."/>
            <person name="Chapman J.A."/>
            <person name="Shapiro H."/>
            <person name="Aerts A."/>
            <person name="Otillar R.P."/>
            <person name="Terry A.Y."/>
            <person name="Boore J.L."/>
            <person name="Grigoriev I.V."/>
            <person name="Lindberg D.R."/>
            <person name="Seaver E.C."/>
            <person name="Weisblat D.A."/>
            <person name="Putnam N.H."/>
            <person name="Rokhsar D.S."/>
        </authorList>
    </citation>
    <scope>NUCLEOTIDE SEQUENCE</scope>
    <source>
        <strain evidence="7 9">I ESC-2004</strain>
    </source>
</reference>
<accession>R7U1M4</accession>
<dbReference type="InterPro" id="IPR000276">
    <property type="entry name" value="GPCR_Rhodpsn"/>
</dbReference>
<feature type="transmembrane region" description="Helical" evidence="5">
    <location>
        <begin position="251"/>
        <end position="271"/>
    </location>
</feature>
<evidence type="ECO:0000259" key="6">
    <source>
        <dbReference type="PROSITE" id="PS50262"/>
    </source>
</evidence>